<dbReference type="EMBL" id="CAMGYJ010000009">
    <property type="protein sequence ID" value="CAI0474511.1"/>
    <property type="molecule type" value="Genomic_DNA"/>
</dbReference>
<accession>A0AAV0PU65</accession>
<feature type="domain" description="Small-subunit processome Utp12" evidence="5">
    <location>
        <begin position="98"/>
        <end position="194"/>
    </location>
</feature>
<feature type="region of interest" description="Disordered" evidence="4">
    <location>
        <begin position="1"/>
        <end position="81"/>
    </location>
</feature>
<protein>
    <recommendedName>
        <fullName evidence="5">Small-subunit processome Utp12 domain-containing protein</fullName>
    </recommendedName>
</protein>
<sequence>MGSEAFAAVSVEKKKSKKKRTASHLDDHTTSDHNEAVDGVLVEDDDSLEPTMGEKLASLELKEGPTKSGEDQELIPGEKPPSADSVNILLKQALHADDRSLLLDCLYTQDEKVIAKSISTLSMADVLKLLHSLVTIIEARGAIVACALPWLRNLLLQHASGIMSQESSFRSLNSLNQVIDSRVSTFQSALQLSSHIDSLYAGIVDDGLEEDEPVVPIIYEDNDESDEDEEEDDAMETDDEDSEQNEPFDGLIESEDSEGMDDLI</sequence>
<reference evidence="6" key="1">
    <citation type="submission" date="2022-08" db="EMBL/GenBank/DDBJ databases">
        <authorList>
            <person name="Gutierrez-Valencia J."/>
        </authorList>
    </citation>
    <scope>NUCLEOTIDE SEQUENCE</scope>
</reference>
<dbReference type="InterPro" id="IPR052414">
    <property type="entry name" value="U3_snoRNA-assoc_WDR"/>
</dbReference>
<comment type="similarity">
    <text evidence="3">Belongs to the UTP5 family.</text>
</comment>
<organism evidence="6 7">
    <name type="scientific">Linum tenue</name>
    <dbReference type="NCBI Taxonomy" id="586396"/>
    <lineage>
        <taxon>Eukaryota</taxon>
        <taxon>Viridiplantae</taxon>
        <taxon>Streptophyta</taxon>
        <taxon>Embryophyta</taxon>
        <taxon>Tracheophyta</taxon>
        <taxon>Spermatophyta</taxon>
        <taxon>Magnoliopsida</taxon>
        <taxon>eudicotyledons</taxon>
        <taxon>Gunneridae</taxon>
        <taxon>Pentapetalae</taxon>
        <taxon>rosids</taxon>
        <taxon>fabids</taxon>
        <taxon>Malpighiales</taxon>
        <taxon>Linaceae</taxon>
        <taxon>Linum</taxon>
    </lineage>
</organism>
<evidence type="ECO:0000313" key="7">
    <source>
        <dbReference type="Proteomes" id="UP001154282"/>
    </source>
</evidence>
<dbReference type="AlphaFoldDB" id="A0AAV0PU65"/>
<dbReference type="Pfam" id="PF04003">
    <property type="entry name" value="Utp12"/>
    <property type="match status" value="1"/>
</dbReference>
<dbReference type="GO" id="GO:0005730">
    <property type="term" value="C:nucleolus"/>
    <property type="evidence" value="ECO:0007669"/>
    <property type="project" value="TreeGrafter"/>
</dbReference>
<dbReference type="InterPro" id="IPR007148">
    <property type="entry name" value="SSU_processome_Utp12"/>
</dbReference>
<evidence type="ECO:0000256" key="3">
    <source>
        <dbReference type="ARBA" id="ARBA00038335"/>
    </source>
</evidence>
<feature type="region of interest" description="Disordered" evidence="4">
    <location>
        <begin position="216"/>
        <end position="264"/>
    </location>
</feature>
<comment type="caution">
    <text evidence="6">The sequence shown here is derived from an EMBL/GenBank/DDBJ whole genome shotgun (WGS) entry which is preliminary data.</text>
</comment>
<evidence type="ECO:0000256" key="4">
    <source>
        <dbReference type="SAM" id="MobiDB-lite"/>
    </source>
</evidence>
<gene>
    <name evidence="6" type="ORF">LITE_LOCUS40072</name>
</gene>
<proteinExistence type="inferred from homology"/>
<feature type="compositionally biased region" description="Basic and acidic residues" evidence="4">
    <location>
        <begin position="23"/>
        <end position="36"/>
    </location>
</feature>
<evidence type="ECO:0000259" key="5">
    <source>
        <dbReference type="Pfam" id="PF04003"/>
    </source>
</evidence>
<dbReference type="Proteomes" id="UP001154282">
    <property type="component" value="Unassembled WGS sequence"/>
</dbReference>
<name>A0AAV0PU65_9ROSI</name>
<evidence type="ECO:0000313" key="6">
    <source>
        <dbReference type="EMBL" id="CAI0474511.1"/>
    </source>
</evidence>
<keyword evidence="2" id="KW-0539">Nucleus</keyword>
<evidence type="ECO:0000256" key="1">
    <source>
        <dbReference type="ARBA" id="ARBA00004123"/>
    </source>
</evidence>
<evidence type="ECO:0000256" key="2">
    <source>
        <dbReference type="ARBA" id="ARBA00023242"/>
    </source>
</evidence>
<keyword evidence="7" id="KW-1185">Reference proteome</keyword>
<feature type="compositionally biased region" description="Acidic residues" evidence="4">
    <location>
        <begin position="220"/>
        <end position="264"/>
    </location>
</feature>
<dbReference type="GO" id="GO:0000462">
    <property type="term" value="P:maturation of SSU-rRNA from tricistronic rRNA transcript (SSU-rRNA, 5.8S rRNA, LSU-rRNA)"/>
    <property type="evidence" value="ECO:0007669"/>
    <property type="project" value="TreeGrafter"/>
</dbReference>
<dbReference type="PANTHER" id="PTHR44267">
    <property type="entry name" value="WD REPEAT-CONTAINING PROTEIN 43"/>
    <property type="match status" value="1"/>
</dbReference>
<dbReference type="PANTHER" id="PTHR44267:SF1">
    <property type="entry name" value="WD REPEAT-CONTAINING PROTEIN 43"/>
    <property type="match status" value="1"/>
</dbReference>
<feature type="compositionally biased region" description="Basic and acidic residues" evidence="4">
    <location>
        <begin position="60"/>
        <end position="70"/>
    </location>
</feature>
<comment type="subcellular location">
    <subcellularLocation>
        <location evidence="1">Nucleus</location>
    </subcellularLocation>
</comment>